<protein>
    <submittedName>
        <fullName evidence="1">Uncharacterized protein</fullName>
    </submittedName>
</protein>
<proteinExistence type="predicted"/>
<gene>
    <name evidence="1" type="ORF">CK203_084408</name>
</gene>
<evidence type="ECO:0000313" key="2">
    <source>
        <dbReference type="Proteomes" id="UP000288805"/>
    </source>
</evidence>
<dbReference type="Proteomes" id="UP000288805">
    <property type="component" value="Unassembled WGS sequence"/>
</dbReference>
<accession>A0A438EN86</accession>
<sequence>MHLIPYSAKTTPKLGKELPYVSGGQYGKREAKEFSSLGQFSLGFPFVLSWCALYAPSMLGEPGKLIRERYRTASQVVQNQLIHNPHMNLHHFLISMLRFHNGSNKLYGSVKLRDIQRNILRNEYTSGVTRI</sequence>
<dbReference type="AlphaFoldDB" id="A0A438EN86"/>
<evidence type="ECO:0000313" key="1">
    <source>
        <dbReference type="EMBL" id="RVW49078.1"/>
    </source>
</evidence>
<organism evidence="1 2">
    <name type="scientific">Vitis vinifera</name>
    <name type="common">Grape</name>
    <dbReference type="NCBI Taxonomy" id="29760"/>
    <lineage>
        <taxon>Eukaryota</taxon>
        <taxon>Viridiplantae</taxon>
        <taxon>Streptophyta</taxon>
        <taxon>Embryophyta</taxon>
        <taxon>Tracheophyta</taxon>
        <taxon>Spermatophyta</taxon>
        <taxon>Magnoliopsida</taxon>
        <taxon>eudicotyledons</taxon>
        <taxon>Gunneridae</taxon>
        <taxon>Pentapetalae</taxon>
        <taxon>rosids</taxon>
        <taxon>Vitales</taxon>
        <taxon>Vitaceae</taxon>
        <taxon>Viteae</taxon>
        <taxon>Vitis</taxon>
    </lineage>
</organism>
<reference evidence="1 2" key="1">
    <citation type="journal article" date="2018" name="PLoS Genet.">
        <title>Population sequencing reveals clonal diversity and ancestral inbreeding in the grapevine cultivar Chardonnay.</title>
        <authorList>
            <person name="Roach M.J."/>
            <person name="Johnson D.L."/>
            <person name="Bohlmann J."/>
            <person name="van Vuuren H.J."/>
            <person name="Jones S.J."/>
            <person name="Pretorius I.S."/>
            <person name="Schmidt S.A."/>
            <person name="Borneman A.R."/>
        </authorList>
    </citation>
    <scope>NUCLEOTIDE SEQUENCE [LARGE SCALE GENOMIC DNA]</scope>
    <source>
        <strain evidence="2">cv. Chardonnay</strain>
        <tissue evidence="1">Leaf</tissue>
    </source>
</reference>
<name>A0A438EN86_VITVI</name>
<dbReference type="EMBL" id="QGNW01001232">
    <property type="protein sequence ID" value="RVW49078.1"/>
    <property type="molecule type" value="Genomic_DNA"/>
</dbReference>
<comment type="caution">
    <text evidence="1">The sequence shown here is derived from an EMBL/GenBank/DDBJ whole genome shotgun (WGS) entry which is preliminary data.</text>
</comment>